<protein>
    <submittedName>
        <fullName evidence="6">Agmatinase</fullName>
        <ecNumber evidence="6">3.5.3.11</ecNumber>
    </submittedName>
</protein>
<dbReference type="InterPro" id="IPR006035">
    <property type="entry name" value="Ureohydrolase"/>
</dbReference>
<keyword evidence="4" id="KW-0464">Manganese</keyword>
<evidence type="ECO:0000256" key="4">
    <source>
        <dbReference type="PIRSR" id="PIRSR036979-1"/>
    </source>
</evidence>
<dbReference type="PROSITE" id="PS51409">
    <property type="entry name" value="ARGINASE_2"/>
    <property type="match status" value="1"/>
</dbReference>
<dbReference type="PIRSF" id="PIRSF036979">
    <property type="entry name" value="Arginase"/>
    <property type="match status" value="1"/>
</dbReference>
<dbReference type="InterPro" id="IPR020855">
    <property type="entry name" value="Ureohydrolase_Mn_BS"/>
</dbReference>
<feature type="binding site" evidence="4">
    <location>
        <position position="248"/>
    </location>
    <ligand>
        <name>Mn(2+)</name>
        <dbReference type="ChEBI" id="CHEBI:29035"/>
        <label>1</label>
    </ligand>
</feature>
<dbReference type="EMBL" id="CP053921">
    <property type="protein sequence ID" value="QKG71359.1"/>
    <property type="molecule type" value="Genomic_DNA"/>
</dbReference>
<comment type="cofactor">
    <cofactor evidence="4">
        <name>Mn(2+)</name>
        <dbReference type="ChEBI" id="CHEBI:29035"/>
    </cofactor>
    <text evidence="4">Binds 2 manganese ions per subunit.</text>
</comment>
<evidence type="ECO:0000313" key="6">
    <source>
        <dbReference type="EMBL" id="QKG71359.1"/>
    </source>
</evidence>
<name>A0A7D3XII1_9SPHN</name>
<evidence type="ECO:0000256" key="5">
    <source>
        <dbReference type="RuleBase" id="RU003684"/>
    </source>
</evidence>
<dbReference type="CDD" id="cd11592">
    <property type="entry name" value="Agmatinase_PAH"/>
    <property type="match status" value="1"/>
</dbReference>
<dbReference type="PANTHER" id="PTHR11358:SF26">
    <property type="entry name" value="GUANIDINO ACID HYDROLASE, MITOCHONDRIAL"/>
    <property type="match status" value="1"/>
</dbReference>
<dbReference type="GO" id="GO:0008783">
    <property type="term" value="F:agmatinase activity"/>
    <property type="evidence" value="ECO:0007669"/>
    <property type="project" value="UniProtKB-EC"/>
</dbReference>
<dbReference type="InterPro" id="IPR023696">
    <property type="entry name" value="Ureohydrolase_dom_sf"/>
</dbReference>
<evidence type="ECO:0000313" key="7">
    <source>
        <dbReference type="Proteomes" id="UP000504693"/>
    </source>
</evidence>
<feature type="binding site" evidence="4">
    <location>
        <position position="140"/>
    </location>
    <ligand>
        <name>Mn(2+)</name>
        <dbReference type="ChEBI" id="CHEBI:29035"/>
        <label>1</label>
    </ligand>
</feature>
<dbReference type="NCBIfam" id="NF002564">
    <property type="entry name" value="PRK02190.1"/>
    <property type="match status" value="1"/>
</dbReference>
<dbReference type="EC" id="3.5.3.11" evidence="6"/>
<keyword evidence="3 5" id="KW-0378">Hydrolase</keyword>
<proteinExistence type="inferred from homology"/>
<keyword evidence="2 4" id="KW-0479">Metal-binding</keyword>
<dbReference type="PROSITE" id="PS01053">
    <property type="entry name" value="ARGINASE_1"/>
    <property type="match status" value="1"/>
</dbReference>
<organism evidence="6 7">
    <name type="scientific">Erythrobacter mangrovi</name>
    <dbReference type="NCBI Taxonomy" id="2739433"/>
    <lineage>
        <taxon>Bacteria</taxon>
        <taxon>Pseudomonadati</taxon>
        <taxon>Pseudomonadota</taxon>
        <taxon>Alphaproteobacteria</taxon>
        <taxon>Sphingomonadales</taxon>
        <taxon>Erythrobacteraceae</taxon>
        <taxon>Erythrobacter/Porphyrobacter group</taxon>
        <taxon>Erythrobacter</taxon>
    </lineage>
</organism>
<gene>
    <name evidence="6" type="primary">speB</name>
    <name evidence="6" type="ORF">HQR01_08245</name>
</gene>
<feature type="binding site" evidence="4">
    <location>
        <position position="246"/>
    </location>
    <ligand>
        <name>Mn(2+)</name>
        <dbReference type="ChEBI" id="CHEBI:29035"/>
        <label>1</label>
    </ligand>
</feature>
<dbReference type="KEGG" id="emv:HQR01_08245"/>
<dbReference type="NCBIfam" id="TIGR01230">
    <property type="entry name" value="agmatinase"/>
    <property type="match status" value="1"/>
</dbReference>
<dbReference type="SUPFAM" id="SSF52768">
    <property type="entry name" value="Arginase/deacetylase"/>
    <property type="match status" value="1"/>
</dbReference>
<evidence type="ECO:0000256" key="2">
    <source>
        <dbReference type="ARBA" id="ARBA00022723"/>
    </source>
</evidence>
<comment type="similarity">
    <text evidence="1">Belongs to the arginase family. Agmatinase subfamily.</text>
</comment>
<dbReference type="Pfam" id="PF00491">
    <property type="entry name" value="Arginase"/>
    <property type="match status" value="1"/>
</dbReference>
<dbReference type="Proteomes" id="UP000504693">
    <property type="component" value="Chromosome"/>
</dbReference>
<dbReference type="GO" id="GO:0046872">
    <property type="term" value="F:metal ion binding"/>
    <property type="evidence" value="ECO:0007669"/>
    <property type="project" value="UniProtKB-KW"/>
</dbReference>
<reference evidence="6 7" key="1">
    <citation type="submission" date="2020-05" db="EMBL/GenBank/DDBJ databases">
        <title>Erythrobacter mangrovi sp. nov., isolated from rhizosphere soil of mangrove plant (Kandelia candel).</title>
        <authorList>
            <person name="Ye Y.H."/>
        </authorList>
    </citation>
    <scope>NUCLEOTIDE SEQUENCE [LARGE SCALE GENOMIC DNA]</scope>
    <source>
        <strain evidence="6 7">EB310</strain>
    </source>
</reference>
<dbReference type="InterPro" id="IPR005925">
    <property type="entry name" value="Agmatinase-rel"/>
</dbReference>
<dbReference type="AlphaFoldDB" id="A0A7D3XII1"/>
<dbReference type="RefSeq" id="WP_173214178.1">
    <property type="nucleotide sequence ID" value="NZ_CP053921.1"/>
</dbReference>
<feature type="binding site" evidence="4">
    <location>
        <position position="164"/>
    </location>
    <ligand>
        <name>Mn(2+)</name>
        <dbReference type="ChEBI" id="CHEBI:29035"/>
        <label>1</label>
    </ligand>
</feature>
<dbReference type="GO" id="GO:0033389">
    <property type="term" value="P:putrescine biosynthetic process from arginine, via agmatine"/>
    <property type="evidence" value="ECO:0007669"/>
    <property type="project" value="TreeGrafter"/>
</dbReference>
<dbReference type="PANTHER" id="PTHR11358">
    <property type="entry name" value="ARGINASE/AGMATINASE"/>
    <property type="match status" value="1"/>
</dbReference>
<evidence type="ECO:0000256" key="1">
    <source>
        <dbReference type="ARBA" id="ARBA00009227"/>
    </source>
</evidence>
<sequence length="328" mass="34384">MSDSEQPQQPIDLAFTRKGGADGTIAEPTFSGALSFMRRRYSKDVAQADVAVVGIPFDLATTGRPGSRYGPRGVRLGSSMIAWDAVYGWSFDPLAVLDVVDFGDIAVDYGSPIEVVGNIEAQFAAIHAQDTATLMLGGDHFCTYPVLRSLAKQLGQPLSLIHFDAHSDTWPARDGQVDHGTMFWRAVQEGIVDPVRSVQLGIRTNNADTLGFTVMDAGEVDALPAGEIAARVRAIVGDNPTYLTFDIDALDPAFAPGTGTPVPGGLSSAKALAILRGLAGVDVRSADVVEVAPAYDSGDVTSLVAATIALHCLAIMADAKRAGLGTKA</sequence>
<keyword evidence="7" id="KW-1185">Reference proteome</keyword>
<accession>A0A7D3XII1</accession>
<feature type="binding site" evidence="4">
    <location>
        <position position="166"/>
    </location>
    <ligand>
        <name>Mn(2+)</name>
        <dbReference type="ChEBI" id="CHEBI:29035"/>
        <label>1</label>
    </ligand>
</feature>
<evidence type="ECO:0000256" key="3">
    <source>
        <dbReference type="ARBA" id="ARBA00022801"/>
    </source>
</evidence>
<feature type="binding site" evidence="4">
    <location>
        <position position="168"/>
    </location>
    <ligand>
        <name>Mn(2+)</name>
        <dbReference type="ChEBI" id="CHEBI:29035"/>
        <label>1</label>
    </ligand>
</feature>
<dbReference type="Gene3D" id="3.40.800.10">
    <property type="entry name" value="Ureohydrolase domain"/>
    <property type="match status" value="1"/>
</dbReference>